<dbReference type="EMBL" id="CP102173">
    <property type="protein sequence ID" value="UUP12364.1"/>
    <property type="molecule type" value="Genomic_DNA"/>
</dbReference>
<sequence>MGFADDFGKIPEARWLRAATFERLVRDDKFASEVATTTVGRLGLDRPQSVVIKSGHNRPADTADVLSAAHERAVAHGSATMIYQLGLPFVGFEEDAGATPVLPDFAVVMRKRKSEVGGDAGSWLIMGDAKDYERVRSKIDDGRLLKGFLQVALGAESAAGWSKLPAGMDVHQYGVLAVPRNAFLQPEALVEDISDHRSEVKMRVAERREESDGLALGVDDDIADFVAHLEATFDPARCTTCTLFAYCRNELRHSDRPTDLLVELGVAADVRPHAAGLVDDHSQVGPVPRSLEAMIVASREGIAQRTGQRRLDPVGRPGTINVVVAKSDSAALGVLGISTQRITAKGPTDWTSTVFSNPLGPETRRSIMKVLGREVSDAIAEQRSTNPESHDPVHIVVPERATADILVSIADNLAGIEISRLRWQRDKEMGRPPLTFNGEPAIVPPALRELQRTAVSFLLEEDRARTLQVRSPIVDVRAALARLVVPGGPAVSAFRLDYLVVWARAEADNPLDHRAIADEVEESIHTPGARLTSRRSDAIHRAYMGDAGGEDRPAEPAKYEQLILDELAYKQQVLDDAREVLDEFPQSAVGELHRRAEANAQAVWYRRLTFHASDLVRFGRTTRPWRRELVPVVESDDKVAKQLAIIANPQVALDAAQDAGNRNVTFASVVAVDPVVVEVQSRQVADESRIVLLHVNGVPCVEGEDVTIDKGKVMGLSIGPLSVGDHEAPRRFDWKPAREPELEVGDQLVIADFTWFCDLKRNTHLAIEFPKVDASRAPQKSCEVDSFSSDPPGHQWCCRPHEDMEAEWSDALAEKRKNGELNPQAWPPIVDADSFEVSPAGAEQGDPGAATPEPVPEGLTIDDID</sequence>
<reference evidence="2 3" key="1">
    <citation type="submission" date="2022-08" db="EMBL/GenBank/DDBJ databases">
        <title>novel species in genus Aeromicrobium.</title>
        <authorList>
            <person name="Ye L."/>
        </authorList>
    </citation>
    <scope>NUCLEOTIDE SEQUENCE [LARGE SCALE GENOMIC DNA]</scope>
    <source>
        <strain evidence="3">zg-Y1379</strain>
    </source>
</reference>
<proteinExistence type="predicted"/>
<evidence type="ECO:0000313" key="2">
    <source>
        <dbReference type="EMBL" id="UUP12364.1"/>
    </source>
</evidence>
<gene>
    <name evidence="2" type="ORF">NQV15_10905</name>
</gene>
<protein>
    <submittedName>
        <fullName evidence="2">Uncharacterized protein</fullName>
    </submittedName>
</protein>
<evidence type="ECO:0000256" key="1">
    <source>
        <dbReference type="SAM" id="MobiDB-lite"/>
    </source>
</evidence>
<dbReference type="RefSeq" id="WP_232399884.1">
    <property type="nucleotide sequence ID" value="NZ_CP102173.1"/>
</dbReference>
<accession>A0ABY5M2E0</accession>
<feature type="region of interest" description="Disordered" evidence="1">
    <location>
        <begin position="815"/>
        <end position="865"/>
    </location>
</feature>
<name>A0ABY5M2E0_9ACTN</name>
<keyword evidence="3" id="KW-1185">Reference proteome</keyword>
<organism evidence="2 3">
    <name type="scientific">Aeromicrobium wangtongii</name>
    <dbReference type="NCBI Taxonomy" id="2969247"/>
    <lineage>
        <taxon>Bacteria</taxon>
        <taxon>Bacillati</taxon>
        <taxon>Actinomycetota</taxon>
        <taxon>Actinomycetes</taxon>
        <taxon>Propionibacteriales</taxon>
        <taxon>Nocardioidaceae</taxon>
        <taxon>Aeromicrobium</taxon>
    </lineage>
</organism>
<evidence type="ECO:0000313" key="3">
    <source>
        <dbReference type="Proteomes" id="UP001316184"/>
    </source>
</evidence>
<dbReference type="Proteomes" id="UP001316184">
    <property type="component" value="Chromosome"/>
</dbReference>